<proteinExistence type="predicted"/>
<evidence type="ECO:0000256" key="1">
    <source>
        <dbReference type="SAM" id="MobiDB-lite"/>
    </source>
</evidence>
<dbReference type="KEGG" id="pco:PHACADRAFT_207808"/>
<keyword evidence="3" id="KW-1185">Reference proteome</keyword>
<dbReference type="AlphaFoldDB" id="K5WBK8"/>
<gene>
    <name evidence="2" type="ORF">PHACADRAFT_207808</name>
</gene>
<dbReference type="InParanoid" id="K5WBK8"/>
<accession>K5WBK8</accession>
<reference evidence="2 3" key="1">
    <citation type="journal article" date="2012" name="BMC Genomics">
        <title>Comparative genomics of the white-rot fungi, Phanerochaete carnosa and P. chrysosporium, to elucidate the genetic basis of the distinct wood types they colonize.</title>
        <authorList>
            <person name="Suzuki H."/>
            <person name="MacDonald J."/>
            <person name="Syed K."/>
            <person name="Salamov A."/>
            <person name="Hori C."/>
            <person name="Aerts A."/>
            <person name="Henrissat B."/>
            <person name="Wiebenga A."/>
            <person name="vanKuyk P.A."/>
            <person name="Barry K."/>
            <person name="Lindquist E."/>
            <person name="LaButti K."/>
            <person name="Lapidus A."/>
            <person name="Lucas S."/>
            <person name="Coutinho P."/>
            <person name="Gong Y."/>
            <person name="Samejima M."/>
            <person name="Mahadevan R."/>
            <person name="Abou-Zaid M."/>
            <person name="de Vries R.P."/>
            <person name="Igarashi K."/>
            <person name="Yadav J.S."/>
            <person name="Grigoriev I.V."/>
            <person name="Master E.R."/>
        </authorList>
    </citation>
    <scope>NUCLEOTIDE SEQUENCE [LARGE SCALE GENOMIC DNA]</scope>
    <source>
        <strain evidence="2 3">HHB-10118-sp</strain>
    </source>
</reference>
<evidence type="ECO:0000313" key="3">
    <source>
        <dbReference type="Proteomes" id="UP000008370"/>
    </source>
</evidence>
<protein>
    <submittedName>
        <fullName evidence="2">Uncharacterized protein</fullName>
    </submittedName>
</protein>
<evidence type="ECO:0000313" key="2">
    <source>
        <dbReference type="EMBL" id="EKM56605.1"/>
    </source>
</evidence>
<feature type="region of interest" description="Disordered" evidence="1">
    <location>
        <begin position="1"/>
        <end position="84"/>
    </location>
</feature>
<name>K5WBK8_PHACS</name>
<dbReference type="HOGENOM" id="CLU_2528212_0_0_1"/>
<organism evidence="2 3">
    <name type="scientific">Phanerochaete carnosa (strain HHB-10118-sp)</name>
    <name type="common">White-rot fungus</name>
    <name type="synonym">Peniophora carnosa</name>
    <dbReference type="NCBI Taxonomy" id="650164"/>
    <lineage>
        <taxon>Eukaryota</taxon>
        <taxon>Fungi</taxon>
        <taxon>Dikarya</taxon>
        <taxon>Basidiomycota</taxon>
        <taxon>Agaricomycotina</taxon>
        <taxon>Agaricomycetes</taxon>
        <taxon>Polyporales</taxon>
        <taxon>Phanerochaetaceae</taxon>
        <taxon>Phanerochaete</taxon>
    </lineage>
</organism>
<feature type="compositionally biased region" description="Low complexity" evidence="1">
    <location>
        <begin position="48"/>
        <end position="63"/>
    </location>
</feature>
<sequence length="84" mass="8565">MNSSSHPRPSPSEFDRKQGVGYQGTETIRSDADKRGRGPLKFSPENVAGVGTAASTKTAAAGADRPDDVECDGTSGLPGMTGAV</sequence>
<dbReference type="EMBL" id="JH930471">
    <property type="protein sequence ID" value="EKM56605.1"/>
    <property type="molecule type" value="Genomic_DNA"/>
</dbReference>
<dbReference type="RefSeq" id="XP_007394448.1">
    <property type="nucleotide sequence ID" value="XM_007394386.1"/>
</dbReference>
<dbReference type="Proteomes" id="UP000008370">
    <property type="component" value="Unassembled WGS sequence"/>
</dbReference>
<dbReference type="GeneID" id="18912669"/>